<dbReference type="SUPFAM" id="SSF52540">
    <property type="entry name" value="P-loop containing nucleoside triphosphate hydrolases"/>
    <property type="match status" value="1"/>
</dbReference>
<dbReference type="RefSeq" id="WP_341980745.1">
    <property type="nucleotide sequence ID" value="NZ_JBBYAF010000005.1"/>
</dbReference>
<dbReference type="Gene3D" id="3.40.50.300">
    <property type="entry name" value="P-loop containing nucleotide triphosphate hydrolases"/>
    <property type="match status" value="1"/>
</dbReference>
<dbReference type="EMBL" id="JBBYAF010000005">
    <property type="protein sequence ID" value="MEL3971465.1"/>
    <property type="molecule type" value="Genomic_DNA"/>
</dbReference>
<sequence>MIIMINGAFGAGKTTIATELLIKINDSMIFDPEMVGYMVREILPEDIRKKESRSGDFQNYELWRVLTVETARKLKEQYGKNLIVPMTLRVPEYFTYIFNGFKNIDEQTYHYCLKASKESIFERLRNRGEEEGNWCYQQTDKCLKAFEEHDFGEYIKTDHVEIEDIIKTIVDKLTCRASYHEHSH</sequence>
<comment type="caution">
    <text evidence="1">The sequence shown here is derived from an EMBL/GenBank/DDBJ whole genome shotgun (WGS) entry which is preliminary data.</text>
</comment>
<organism evidence="1 2">
    <name type="scientific">Rossellomorea oryzaecorticis</name>
    <dbReference type="NCBI Taxonomy" id="1396505"/>
    <lineage>
        <taxon>Bacteria</taxon>
        <taxon>Bacillati</taxon>
        <taxon>Bacillota</taxon>
        <taxon>Bacilli</taxon>
        <taxon>Bacillales</taxon>
        <taxon>Bacillaceae</taxon>
        <taxon>Rossellomorea</taxon>
    </lineage>
</organism>
<accession>A0ABU9K7S9</accession>
<reference evidence="1 2" key="1">
    <citation type="submission" date="2024-04" db="EMBL/GenBank/DDBJ databases">
        <title>Bacillus oryzaecorticis sp. nov., a moderately halophilic bacterium isolated from rice husks.</title>
        <authorList>
            <person name="Zhu H.-S."/>
        </authorList>
    </citation>
    <scope>NUCLEOTIDE SEQUENCE [LARGE SCALE GENOMIC DNA]</scope>
    <source>
        <strain evidence="1 2">ZC255</strain>
    </source>
</reference>
<dbReference type="Pfam" id="PF13238">
    <property type="entry name" value="AAA_18"/>
    <property type="match status" value="1"/>
</dbReference>
<name>A0ABU9K7S9_9BACI</name>
<evidence type="ECO:0000313" key="1">
    <source>
        <dbReference type="EMBL" id="MEL3971465.1"/>
    </source>
</evidence>
<protein>
    <submittedName>
        <fullName evidence="1">AAA family ATPase</fullName>
    </submittedName>
</protein>
<evidence type="ECO:0000313" key="2">
    <source>
        <dbReference type="Proteomes" id="UP001389717"/>
    </source>
</evidence>
<keyword evidence="2" id="KW-1185">Reference proteome</keyword>
<dbReference type="InterPro" id="IPR027417">
    <property type="entry name" value="P-loop_NTPase"/>
</dbReference>
<gene>
    <name evidence="1" type="ORF">AAEO50_04155</name>
</gene>
<proteinExistence type="predicted"/>
<dbReference type="Proteomes" id="UP001389717">
    <property type="component" value="Unassembled WGS sequence"/>
</dbReference>